<dbReference type="Gene3D" id="4.10.240.10">
    <property type="entry name" value="Zn(2)-C6 fungal-type DNA-binding domain"/>
    <property type="match status" value="1"/>
</dbReference>
<dbReference type="PROSITE" id="PS00463">
    <property type="entry name" value="ZN2_CY6_FUNGAL_1"/>
    <property type="match status" value="1"/>
</dbReference>
<feature type="domain" description="Zn(2)-C6 fungal-type" evidence="2">
    <location>
        <begin position="25"/>
        <end position="54"/>
    </location>
</feature>
<dbReference type="SMART" id="SM00066">
    <property type="entry name" value="GAL4"/>
    <property type="match status" value="1"/>
</dbReference>
<feature type="compositionally biased region" description="Low complexity" evidence="1">
    <location>
        <begin position="267"/>
        <end position="280"/>
    </location>
</feature>
<comment type="caution">
    <text evidence="3">The sequence shown here is derived from an EMBL/GenBank/DDBJ whole genome shotgun (WGS) entry which is preliminary data.</text>
</comment>
<dbReference type="PROSITE" id="PS50048">
    <property type="entry name" value="ZN2_CY6_FUNGAL_2"/>
    <property type="match status" value="1"/>
</dbReference>
<keyword evidence="4" id="KW-1185">Reference proteome</keyword>
<evidence type="ECO:0000259" key="2">
    <source>
        <dbReference type="PROSITE" id="PS50048"/>
    </source>
</evidence>
<feature type="compositionally biased region" description="Basic residues" evidence="1">
    <location>
        <begin position="358"/>
        <end position="367"/>
    </location>
</feature>
<dbReference type="Pfam" id="PF00172">
    <property type="entry name" value="Zn_clus"/>
    <property type="match status" value="1"/>
</dbReference>
<dbReference type="SUPFAM" id="SSF57701">
    <property type="entry name" value="Zn2/Cys6 DNA-binding domain"/>
    <property type="match status" value="1"/>
</dbReference>
<reference evidence="3" key="1">
    <citation type="journal article" date="2022" name="DNA Res.">
        <title>Genome analysis of five recently described species of the CUG-Ser clade uncovers Candida theae as a new hybrid lineage with pathogenic potential in the Candida parapsilosis species complex.</title>
        <authorList>
            <person name="Mixao V."/>
            <person name="Del Olmo V."/>
            <person name="Hegedusova E."/>
            <person name="Saus E."/>
            <person name="Pryszcz L."/>
            <person name="Cillingova A."/>
            <person name="Nosek J."/>
            <person name="Gabaldon T."/>
        </authorList>
    </citation>
    <scope>NUCLEOTIDE SEQUENCE</scope>
    <source>
        <strain evidence="3">CBS 10844</strain>
    </source>
</reference>
<dbReference type="RefSeq" id="XP_049178570.1">
    <property type="nucleotide sequence ID" value="XM_049325708.1"/>
</dbReference>
<dbReference type="InterPro" id="IPR052783">
    <property type="entry name" value="Metabolic/Drug-Res_Regulator"/>
</dbReference>
<evidence type="ECO:0000313" key="3">
    <source>
        <dbReference type="EMBL" id="KAI3402823.2"/>
    </source>
</evidence>
<feature type="region of interest" description="Disordered" evidence="1">
    <location>
        <begin position="266"/>
        <end position="285"/>
    </location>
</feature>
<dbReference type="PANTHER" id="PTHR47655:SF3">
    <property type="entry name" value="ZN(II)2CYS6 TRANSCRIPTION FACTOR (EUROFUNG)"/>
    <property type="match status" value="1"/>
</dbReference>
<sequence length="469" mass="51337">MSLSQTEDHYHSHSTHVKKKRVGKACDSCRIKKTKCDGKKPCNRCLLDNKICVFTEKKKLKEKNHPTGYIDLLETRLDILSKSFEKLIELSRPYLPEIDQIVSQRHINSDLSSDEEYDQHRDYDVVPINRVVSYLIKQKGLLRNLPMEWEQGAMIAANYDSRKNLQLASKLFANHKFGNNSGETASLPGDSSSLRINTKVKQEPESPCLSRASSTDNLVHSTTNATADDDAAANAAAAAVKATTATATATSSLDSDYGNKYSNDGVLSDLNSDDNQSSISPPYMFGQSSNTAPAASLFAYNSFTSSSKNSSMTSLSNKYENHSLSTAPATTLRRSSSSTCQAGLTNQKVKSNNGCNGHVHKPVHHSRIPSLDTKRRNSCLSSPASSVHNVLLSQPPSAVLMPDDYESVDESTIINNPSTQLHLHFPESSFYINGSGGADVHPQTTTAFDGLSGVCDPFMNNKNPFAERY</sequence>
<dbReference type="GO" id="GO:0000981">
    <property type="term" value="F:DNA-binding transcription factor activity, RNA polymerase II-specific"/>
    <property type="evidence" value="ECO:0007669"/>
    <property type="project" value="InterPro"/>
</dbReference>
<accession>A0AAI9SU22</accession>
<dbReference type="PANTHER" id="PTHR47655">
    <property type="entry name" value="QUINIC ACID UTILIZATION ACTIVATOR"/>
    <property type="match status" value="1"/>
</dbReference>
<gene>
    <name evidence="3" type="ORF">KGF56_004284</name>
</gene>
<dbReference type="InterPro" id="IPR036864">
    <property type="entry name" value="Zn2-C6_fun-type_DNA-bd_sf"/>
</dbReference>
<protein>
    <submittedName>
        <fullName evidence="3">FCR1</fullName>
    </submittedName>
</protein>
<proteinExistence type="predicted"/>
<dbReference type="Proteomes" id="UP001202479">
    <property type="component" value="Unassembled WGS sequence"/>
</dbReference>
<evidence type="ECO:0000256" key="1">
    <source>
        <dbReference type="SAM" id="MobiDB-lite"/>
    </source>
</evidence>
<dbReference type="EMBL" id="JAHUZD010000140">
    <property type="protein sequence ID" value="KAI3402823.2"/>
    <property type="molecule type" value="Genomic_DNA"/>
</dbReference>
<feature type="region of interest" description="Disordered" evidence="1">
    <location>
        <begin position="325"/>
        <end position="382"/>
    </location>
</feature>
<evidence type="ECO:0000313" key="4">
    <source>
        <dbReference type="Proteomes" id="UP001202479"/>
    </source>
</evidence>
<name>A0AAI9SU22_9ASCO</name>
<dbReference type="CDD" id="cd00067">
    <property type="entry name" value="GAL4"/>
    <property type="match status" value="1"/>
</dbReference>
<dbReference type="AlphaFoldDB" id="A0AAI9SU22"/>
<feature type="compositionally biased region" description="Polar residues" evidence="1">
    <location>
        <begin position="325"/>
        <end position="355"/>
    </location>
</feature>
<dbReference type="GeneID" id="73381899"/>
<dbReference type="GO" id="GO:0008270">
    <property type="term" value="F:zinc ion binding"/>
    <property type="evidence" value="ECO:0007669"/>
    <property type="project" value="InterPro"/>
</dbReference>
<organism evidence="3 4">
    <name type="scientific">Candida oxycetoniae</name>
    <dbReference type="NCBI Taxonomy" id="497107"/>
    <lineage>
        <taxon>Eukaryota</taxon>
        <taxon>Fungi</taxon>
        <taxon>Dikarya</taxon>
        <taxon>Ascomycota</taxon>
        <taxon>Saccharomycotina</taxon>
        <taxon>Pichiomycetes</taxon>
        <taxon>Debaryomycetaceae</taxon>
        <taxon>Candida/Lodderomyces clade</taxon>
        <taxon>Candida</taxon>
    </lineage>
</organism>
<dbReference type="InterPro" id="IPR001138">
    <property type="entry name" value="Zn2Cys6_DnaBD"/>
</dbReference>